<dbReference type="Gene3D" id="3.40.50.2000">
    <property type="entry name" value="Glycogen Phosphorylase B"/>
    <property type="match status" value="2"/>
</dbReference>
<reference evidence="3" key="1">
    <citation type="submission" date="2020-02" db="EMBL/GenBank/DDBJ databases">
        <authorList>
            <person name="Scholz U."/>
            <person name="Mascher M."/>
            <person name="Fiebig A."/>
        </authorList>
    </citation>
    <scope>NUCLEOTIDE SEQUENCE</scope>
</reference>
<dbReference type="PANTHER" id="PTHR48045:SF34">
    <property type="entry name" value="ISOFLAVONE 7-O-GLUCOSYLTRANSFERASE 1-LIKE"/>
    <property type="match status" value="1"/>
</dbReference>
<evidence type="ECO:0000313" key="3">
    <source>
        <dbReference type="EMBL" id="CAA7394865.1"/>
    </source>
</evidence>
<comment type="similarity">
    <text evidence="1">Belongs to the UDP-glycosyltransferase family.</text>
</comment>
<gene>
    <name evidence="3" type="ORF">SI8410_04005526</name>
</gene>
<dbReference type="Proteomes" id="UP000663760">
    <property type="component" value="Chromosome 4"/>
</dbReference>
<dbReference type="PANTHER" id="PTHR48045">
    <property type="entry name" value="UDP-GLYCOSYLTRANSFERASE 72B1"/>
    <property type="match status" value="1"/>
</dbReference>
<dbReference type="GO" id="GO:0008194">
    <property type="term" value="F:UDP-glycosyltransferase activity"/>
    <property type="evidence" value="ECO:0007669"/>
    <property type="project" value="InterPro"/>
</dbReference>
<dbReference type="FunFam" id="3.40.50.2000:FF:000060">
    <property type="entry name" value="Glycosyltransferase"/>
    <property type="match status" value="1"/>
</dbReference>
<name>A0A7I8KD08_SPIIN</name>
<evidence type="ECO:0000256" key="2">
    <source>
        <dbReference type="ARBA" id="ARBA00022679"/>
    </source>
</evidence>
<dbReference type="OrthoDB" id="5835829at2759"/>
<sequence length="323" mass="35953">MTSPIVVGRTALLYRRQYPGAVPGRIRDHHANTLDLITKSRPDGVFVGPYSLWSKKEDAEKVRMEDDEKCVVWLDTQEVGSVVFVGFGSFCCFSKEQHWEMAWGLEASGRPFLWALKEKKLAGDSAPWLPEGFEERVRGRGRVVRGWVPQVAILNHPATGAFVTYLGWSSLTEGLIAGVPMISWPLAYDEFINERLVLNILRVGLRMWDGYRSSLPEEAAEAVVKAEAISRVVSRFAPPGFADQEVEAVRKRAAACRATTRAAVKEGGTAYNDLTRLIDGQKAFSPEAEWGGVCGHPQTQEWYPCNLKGTLCFLFSLLSGWCP</sequence>
<dbReference type="AlphaFoldDB" id="A0A7I8KD08"/>
<dbReference type="EMBL" id="LR746267">
    <property type="protein sequence ID" value="CAA7394865.1"/>
    <property type="molecule type" value="Genomic_DNA"/>
</dbReference>
<protein>
    <submittedName>
        <fullName evidence="3">Uncharacterized protein</fullName>
    </submittedName>
</protein>
<proteinExistence type="inferred from homology"/>
<dbReference type="Pfam" id="PF00201">
    <property type="entry name" value="UDPGT"/>
    <property type="match status" value="1"/>
</dbReference>
<organism evidence="3 4">
    <name type="scientific">Spirodela intermedia</name>
    <name type="common">Intermediate duckweed</name>
    <dbReference type="NCBI Taxonomy" id="51605"/>
    <lineage>
        <taxon>Eukaryota</taxon>
        <taxon>Viridiplantae</taxon>
        <taxon>Streptophyta</taxon>
        <taxon>Embryophyta</taxon>
        <taxon>Tracheophyta</taxon>
        <taxon>Spermatophyta</taxon>
        <taxon>Magnoliopsida</taxon>
        <taxon>Liliopsida</taxon>
        <taxon>Araceae</taxon>
        <taxon>Lemnoideae</taxon>
        <taxon>Spirodela</taxon>
    </lineage>
</organism>
<keyword evidence="2" id="KW-0808">Transferase</keyword>
<dbReference type="CDD" id="cd03784">
    <property type="entry name" value="GT1_Gtf-like"/>
    <property type="match status" value="1"/>
</dbReference>
<dbReference type="InterPro" id="IPR002213">
    <property type="entry name" value="UDP_glucos_trans"/>
</dbReference>
<evidence type="ECO:0000256" key="1">
    <source>
        <dbReference type="ARBA" id="ARBA00009995"/>
    </source>
</evidence>
<evidence type="ECO:0000313" key="4">
    <source>
        <dbReference type="Proteomes" id="UP000663760"/>
    </source>
</evidence>
<keyword evidence="4" id="KW-1185">Reference proteome</keyword>
<dbReference type="SUPFAM" id="SSF53756">
    <property type="entry name" value="UDP-Glycosyltransferase/glycogen phosphorylase"/>
    <property type="match status" value="1"/>
</dbReference>
<accession>A0A7I8KD08</accession>